<feature type="region of interest" description="Disordered" evidence="11">
    <location>
        <begin position="1532"/>
        <end position="1555"/>
    </location>
</feature>
<dbReference type="PROSITE" id="PS51285">
    <property type="entry name" value="AGC_KINASE_CTER"/>
    <property type="match status" value="1"/>
</dbReference>
<feature type="domain" description="Response regulatory" evidence="13">
    <location>
        <begin position="2067"/>
        <end position="2182"/>
    </location>
</feature>
<proteinExistence type="predicted"/>
<protein>
    <recommendedName>
        <fullName evidence="1">non-specific serine/threonine protein kinase</fullName>
        <ecNumber evidence="1">2.7.11.1</ecNumber>
    </recommendedName>
</protein>
<dbReference type="CDD" id="cd17546">
    <property type="entry name" value="REC_hyHK_CKI1_RcsC-like"/>
    <property type="match status" value="1"/>
</dbReference>
<feature type="region of interest" description="Disordered" evidence="11">
    <location>
        <begin position="1875"/>
        <end position="1967"/>
    </location>
</feature>
<dbReference type="GO" id="GO:0005524">
    <property type="term" value="F:ATP binding"/>
    <property type="evidence" value="ECO:0007669"/>
    <property type="project" value="UniProtKB-KW"/>
</dbReference>
<dbReference type="InterPro" id="IPR050236">
    <property type="entry name" value="Ser_Thr_kinase_AGC"/>
</dbReference>
<feature type="compositionally biased region" description="Low complexity" evidence="11">
    <location>
        <begin position="1582"/>
        <end position="1591"/>
    </location>
</feature>
<dbReference type="SMART" id="SM00220">
    <property type="entry name" value="S_TKc"/>
    <property type="match status" value="1"/>
</dbReference>
<dbReference type="InterPro" id="IPR001789">
    <property type="entry name" value="Sig_transdc_resp-reg_receiver"/>
</dbReference>
<feature type="compositionally biased region" description="Low complexity" evidence="11">
    <location>
        <begin position="1877"/>
        <end position="1896"/>
    </location>
</feature>
<feature type="compositionally biased region" description="Basic residues" evidence="11">
    <location>
        <begin position="228"/>
        <end position="237"/>
    </location>
</feature>
<feature type="region of interest" description="Disordered" evidence="11">
    <location>
        <begin position="1260"/>
        <end position="1357"/>
    </location>
</feature>
<dbReference type="EMBL" id="JAEPRD010000055">
    <property type="protein sequence ID" value="KAG2203000.1"/>
    <property type="molecule type" value="Genomic_DNA"/>
</dbReference>
<keyword evidence="4" id="KW-0808">Transferase</keyword>
<feature type="region of interest" description="Disordered" evidence="11">
    <location>
        <begin position="1581"/>
        <end position="1610"/>
    </location>
</feature>
<keyword evidence="16" id="KW-1185">Reference proteome</keyword>
<sequence>MEPVTSSRTDDVTMIESSFVKPFSKSTHNRSNPAFVTVSPITTCAEITKIERAQQKRPQSRSSMSSIEDTIPSQLPPSNDKKKMIFQNNSSDEYASSPGSESDVFSRNPLRYHSPPAGSGGKFMKKTNRTSWTPSESTPSTPISLPETIKLTRSRKSSVIAIDKRLDDKSGSIFKLRENRLPSSPKIFDEDTRIHHRNSSISSILTDNISILSSEDYDSSNDNDSIKFNHKQQRRKSTSGSILKNTSTDALPEYLYKQSIQNFTKRQLSTTTAAIDADKDVIAMTLDEERNTAHFPLSDDISQNYQSPVYPAVFLNDMDNNDLEEDDHHFHTNTSVYEAEETDYFSLCRYPCQESKSVPIRRKPLSLPIDNSYASRLKESRSTKMRKWSLYHDSVPKWINWMDESDVVDPKITHWWNSIQPPQEDCFNAQRLSLDLHDSQYQFPLHKQDYQSDEESLSDCVTPAAVLPVLKSTPTRSTFRSSFPPANAPSAAVTGNIGYRFNNPNKNPFSHFGDNYDSFTSPREKPKSNGANCPRHTIKSRLQWAKDACNLELREIIDGLNEYVEKDLLYFETPDDILNHESEEDQYKQDFPVCYLQHDTNLLDWDDKDLKPIQDIVTMISEDDDITTPFILTLQNLICLAQSVLDTDLEVFLENPGIGADTVSNIQSVGGNWEYYKEWPCKKWYVRLVLGVAAFNRVVEWWQAERKYWATPSSIITPTTNSASTTTTVTPLFKPLKVTSDLPDQFSLGAMMMNDPIDESRTTRVPRTRDNSVMSTFMQNDNEEACQFQEEAEIGQSSTIVMELSLKPSLVQYLSPVWHDVIGTRPQSMIGLNISELLVHENKQVFSQATDEMLADNLKTIEVTFGVITDDVKTPFELEGKGMLMYNRVTGYPSHTMWVLKPSVRRWPISTTEIASDTIIIDDTAPNTETHPLFSSPKLPISSTIRNIQASAMRRAVSQGGVPVANSLDATTHLLTIAPALCNICERWVVAAFFEQHSELCVEIHRAEMDVSTCNDSLSELKHYVQGLYDITTYEVQKLETNPQATILEEEDDLTSINSDDDSIFGEGLPLEKDHILPLEKRRSELEKYTTMLDIMNVALSIATPGSPDDEADLKETPDRLNCSHTKQSAVSKSKIVQILYWRAPLADDADTESLINNIEFITKAKVDAVNRMQDCLDYNERIRNNFQHNVIGDNEWSEFVPEKVEAAVVPADVKATSNSVEVEKVKTPMLESEKNSLEENSEIKKQNLFEKIKDWKISARRSGNGSRSKRARRKNGASIPPPVSTVPTVSTTPSTAPRIIEMETIDTPAASPRFPANTNPQPPQPRKSSLTGRIQSSGSSTPSLGKSPLSPLPAPIMSARPVPPSIKDFDIIKPISKGAFGSVFLAKKRVTGDYYAIKFLKKSDMIAKNQVTNVKAERMILMTQTDSPYVTKLYYTFQSKDYLYLVLEYLNGGDCSSLIKALGNLPCDWARNYLAEVTLGLSYLHNKHIIHRDLKPDNLLIDQNGHLKLTDFGLSRIGFLDRRVRDELSSDPFSLLPTSPAPSRSGTPPQSPLVPAALSNGKFYKHSYFSLLFDRDRNRRGSMTSSTSGGDVPINEPLVGGSSSSVPALPSHIHEELNTSATTKPHRQRTSSGLLPSGLTTPAFVHASVPESNEDNGMMQQEQAVGTPDYLAPESILGTGQDSMVDWWALGVICYEFLYGYPPFHAETPDKVFENILSRNIDWHKDEMDLPDEAYDFMERLLTLDPEKRLGRNGPEEVRQHAFFKDLDWDKLLTESPSFVPQPMGKEDTDYFDTRGATMMEEDSIQNLVMEEIKRAKAIINEQNPDKISLIDSEDFQTSDDADFGTFVYKNLPVLEKANEDAIKKIRHERIVANTSSSSVISSSTSSDRASLHRSLPAISRRKRSSIADTFSSRSSVTNIIPSHASSPPPPPPPPVSTSLPCTPPRALSPSCSTTPTASTQYRRSIDAINHPLSHIDRLRKEDDAPQRVRSVSSPGNRVAVLSTSVGSSSAFSNYTSSSSNSSSSSSAQNPGLIPLPLQMHAHPLDIERADDLSSSSRSGVDRVLNCLIADDNPISCKILETILNLLQCRCVIVRNGAQALRCAISDKVQFDLIFMDIRMPIIDGQAAARMIRSTNNINKNTTMVAVTAYECNNQSEGIFDMTLSKPVTKEVVLQCIRKLSDCNLPTSLWASSSVSPQIISPSINIKPHPESLL</sequence>
<dbReference type="Proteomes" id="UP000603453">
    <property type="component" value="Unassembled WGS sequence"/>
</dbReference>
<feature type="compositionally biased region" description="Polar residues" evidence="11">
    <location>
        <begin position="86"/>
        <end position="105"/>
    </location>
</feature>
<dbReference type="GO" id="GO:0005737">
    <property type="term" value="C:cytoplasm"/>
    <property type="evidence" value="ECO:0007669"/>
    <property type="project" value="TreeGrafter"/>
</dbReference>
<feature type="region of interest" description="Disordered" evidence="11">
    <location>
        <begin position="2010"/>
        <end position="2036"/>
    </location>
</feature>
<feature type="compositionally biased region" description="Low complexity" evidence="11">
    <location>
        <begin position="1337"/>
        <end position="1350"/>
    </location>
</feature>
<evidence type="ECO:0000259" key="14">
    <source>
        <dbReference type="PROSITE" id="PS51285"/>
    </source>
</evidence>
<comment type="caution">
    <text evidence="15">The sequence shown here is derived from an EMBL/GenBank/DDBJ whole genome shotgun (WGS) entry which is preliminary data.</text>
</comment>
<evidence type="ECO:0000256" key="11">
    <source>
        <dbReference type="SAM" id="MobiDB-lite"/>
    </source>
</evidence>
<feature type="region of interest" description="Disordered" evidence="11">
    <location>
        <begin position="49"/>
        <end position="144"/>
    </location>
</feature>
<dbReference type="SUPFAM" id="SSF56112">
    <property type="entry name" value="Protein kinase-like (PK-like)"/>
    <property type="match status" value="1"/>
</dbReference>
<dbReference type="SUPFAM" id="SSF52172">
    <property type="entry name" value="CheY-like"/>
    <property type="match status" value="1"/>
</dbReference>
<dbReference type="SMART" id="SM00448">
    <property type="entry name" value="REC"/>
    <property type="match status" value="1"/>
</dbReference>
<keyword evidence="5" id="KW-0547">Nucleotide-binding</keyword>
<feature type="compositionally biased region" description="Low complexity" evidence="11">
    <location>
        <begin position="2010"/>
        <end position="2028"/>
    </location>
</feature>
<dbReference type="PANTHER" id="PTHR24356">
    <property type="entry name" value="SERINE/THREONINE-PROTEIN KINASE"/>
    <property type="match status" value="1"/>
</dbReference>
<dbReference type="InterPro" id="IPR011006">
    <property type="entry name" value="CheY-like_superfamily"/>
</dbReference>
<evidence type="ECO:0000259" key="12">
    <source>
        <dbReference type="PROSITE" id="PS50011"/>
    </source>
</evidence>
<dbReference type="Pfam" id="PF00069">
    <property type="entry name" value="Pkinase"/>
    <property type="match status" value="2"/>
</dbReference>
<dbReference type="PROSITE" id="PS00108">
    <property type="entry name" value="PROTEIN_KINASE_ST"/>
    <property type="match status" value="1"/>
</dbReference>
<reference evidence="15" key="1">
    <citation type="submission" date="2020-12" db="EMBL/GenBank/DDBJ databases">
        <title>Metabolic potential, ecology and presence of endohyphal bacteria is reflected in genomic diversity of Mucoromycotina.</title>
        <authorList>
            <person name="Muszewska A."/>
            <person name="Okrasinska A."/>
            <person name="Steczkiewicz K."/>
            <person name="Drgas O."/>
            <person name="Orlowska M."/>
            <person name="Perlinska-Lenart U."/>
            <person name="Aleksandrzak-Piekarczyk T."/>
            <person name="Szatraj K."/>
            <person name="Zielenkiewicz U."/>
            <person name="Pilsyk S."/>
            <person name="Malc E."/>
            <person name="Mieczkowski P."/>
            <person name="Kruszewska J.S."/>
            <person name="Biernat P."/>
            <person name="Pawlowska J."/>
        </authorList>
    </citation>
    <scope>NUCLEOTIDE SEQUENCE</scope>
    <source>
        <strain evidence="15">WA0000017839</strain>
    </source>
</reference>
<feature type="compositionally biased region" description="Polar residues" evidence="11">
    <location>
        <begin position="1908"/>
        <end position="1922"/>
    </location>
</feature>
<dbReference type="InterPro" id="IPR008271">
    <property type="entry name" value="Ser/Thr_kinase_AS"/>
</dbReference>
<feature type="compositionally biased region" description="Pro residues" evidence="11">
    <location>
        <begin position="1928"/>
        <end position="1937"/>
    </location>
</feature>
<dbReference type="FunFam" id="1.10.510.10:FF:000340">
    <property type="entry name" value="Serine threonine protein kinase"/>
    <property type="match status" value="1"/>
</dbReference>
<dbReference type="PROSITE" id="PS50011">
    <property type="entry name" value="PROTEIN_KINASE_DOM"/>
    <property type="match status" value="1"/>
</dbReference>
<dbReference type="GO" id="GO:0005634">
    <property type="term" value="C:nucleus"/>
    <property type="evidence" value="ECO:0007669"/>
    <property type="project" value="TreeGrafter"/>
</dbReference>
<gene>
    <name evidence="15" type="ORF">INT47_013216</name>
</gene>
<dbReference type="Pfam" id="PF00072">
    <property type="entry name" value="Response_reg"/>
    <property type="match status" value="1"/>
</dbReference>
<keyword evidence="3 10" id="KW-0597">Phosphoprotein</keyword>
<comment type="catalytic activity">
    <reaction evidence="8">
        <text>L-threonyl-[protein] + ATP = O-phospho-L-threonyl-[protein] + ADP + H(+)</text>
        <dbReference type="Rhea" id="RHEA:46608"/>
        <dbReference type="Rhea" id="RHEA-COMP:11060"/>
        <dbReference type="Rhea" id="RHEA-COMP:11605"/>
        <dbReference type="ChEBI" id="CHEBI:15378"/>
        <dbReference type="ChEBI" id="CHEBI:30013"/>
        <dbReference type="ChEBI" id="CHEBI:30616"/>
        <dbReference type="ChEBI" id="CHEBI:61977"/>
        <dbReference type="ChEBI" id="CHEBI:456216"/>
        <dbReference type="EC" id="2.7.11.1"/>
    </reaction>
</comment>
<evidence type="ECO:0000313" key="16">
    <source>
        <dbReference type="Proteomes" id="UP000603453"/>
    </source>
</evidence>
<evidence type="ECO:0000256" key="9">
    <source>
        <dbReference type="ARBA" id="ARBA00048679"/>
    </source>
</evidence>
<dbReference type="Gene3D" id="3.40.50.2300">
    <property type="match status" value="1"/>
</dbReference>
<dbReference type="InterPro" id="IPR011009">
    <property type="entry name" value="Kinase-like_dom_sf"/>
</dbReference>
<evidence type="ECO:0000256" key="5">
    <source>
        <dbReference type="ARBA" id="ARBA00022741"/>
    </source>
</evidence>
<comment type="catalytic activity">
    <reaction evidence="9">
        <text>L-seryl-[protein] + ATP = O-phospho-L-seryl-[protein] + ADP + H(+)</text>
        <dbReference type="Rhea" id="RHEA:17989"/>
        <dbReference type="Rhea" id="RHEA-COMP:9863"/>
        <dbReference type="Rhea" id="RHEA-COMP:11604"/>
        <dbReference type="ChEBI" id="CHEBI:15378"/>
        <dbReference type="ChEBI" id="CHEBI:29999"/>
        <dbReference type="ChEBI" id="CHEBI:30616"/>
        <dbReference type="ChEBI" id="CHEBI:83421"/>
        <dbReference type="ChEBI" id="CHEBI:456216"/>
        <dbReference type="EC" id="2.7.11.1"/>
    </reaction>
</comment>
<accession>A0A8H7V0U7</accession>
<evidence type="ECO:0000259" key="13">
    <source>
        <dbReference type="PROSITE" id="PS50110"/>
    </source>
</evidence>
<evidence type="ECO:0000313" key="15">
    <source>
        <dbReference type="EMBL" id="KAG2203000.1"/>
    </source>
</evidence>
<dbReference type="InterPro" id="IPR000961">
    <property type="entry name" value="AGC-kinase_C"/>
</dbReference>
<feature type="compositionally biased region" description="Polar residues" evidence="11">
    <location>
        <begin position="1327"/>
        <end position="1336"/>
    </location>
</feature>
<dbReference type="PANTHER" id="PTHR24356:SF1">
    <property type="entry name" value="SERINE_THREONINE-PROTEIN KINASE GREATWALL"/>
    <property type="match status" value="1"/>
</dbReference>
<feature type="compositionally biased region" description="Low complexity" evidence="11">
    <location>
        <begin position="130"/>
        <end position="144"/>
    </location>
</feature>
<dbReference type="InterPro" id="IPR000719">
    <property type="entry name" value="Prot_kinase_dom"/>
</dbReference>
<dbReference type="GO" id="GO:0000160">
    <property type="term" value="P:phosphorelay signal transduction system"/>
    <property type="evidence" value="ECO:0007669"/>
    <property type="project" value="InterPro"/>
</dbReference>
<keyword evidence="7" id="KW-0067">ATP-binding</keyword>
<feature type="region of interest" description="Disordered" evidence="11">
    <location>
        <begin position="1619"/>
        <end position="1638"/>
    </location>
</feature>
<evidence type="ECO:0000256" key="1">
    <source>
        <dbReference type="ARBA" id="ARBA00012513"/>
    </source>
</evidence>
<feature type="compositionally biased region" description="Low complexity" evidence="11">
    <location>
        <begin position="1286"/>
        <end position="1296"/>
    </location>
</feature>
<dbReference type="GO" id="GO:1901992">
    <property type="term" value="P:positive regulation of mitotic cell cycle phase transition"/>
    <property type="evidence" value="ECO:0007669"/>
    <property type="project" value="UniProtKB-ARBA"/>
</dbReference>
<dbReference type="FunFam" id="3.30.200.20:FF:001008">
    <property type="entry name" value="Serine/threonine-protein kinase cek1"/>
    <property type="match status" value="1"/>
</dbReference>
<dbReference type="PROSITE" id="PS50110">
    <property type="entry name" value="RESPONSE_REGULATORY"/>
    <property type="match status" value="1"/>
</dbReference>
<feature type="modified residue" description="4-aspartylphosphate" evidence="10">
    <location>
        <position position="2118"/>
    </location>
</feature>
<evidence type="ECO:0000256" key="2">
    <source>
        <dbReference type="ARBA" id="ARBA00022527"/>
    </source>
</evidence>
<dbReference type="Gene3D" id="1.10.510.10">
    <property type="entry name" value="Transferase(Phosphotransferase) domain 1"/>
    <property type="match status" value="2"/>
</dbReference>
<evidence type="ECO:0000256" key="7">
    <source>
        <dbReference type="ARBA" id="ARBA00022840"/>
    </source>
</evidence>
<feature type="domain" description="AGC-kinase C-terminal" evidence="14">
    <location>
        <begin position="1766"/>
        <end position="1860"/>
    </location>
</feature>
<evidence type="ECO:0000256" key="3">
    <source>
        <dbReference type="ARBA" id="ARBA00022553"/>
    </source>
</evidence>
<feature type="region of interest" description="Disordered" evidence="11">
    <location>
        <begin position="216"/>
        <end position="243"/>
    </location>
</feature>
<feature type="compositionally biased region" description="Low complexity" evidence="11">
    <location>
        <begin position="1950"/>
        <end position="1961"/>
    </location>
</feature>
<dbReference type="Gene3D" id="3.30.200.20">
    <property type="entry name" value="Phosphorylase Kinase, domain 1"/>
    <property type="match status" value="1"/>
</dbReference>
<evidence type="ECO:0000256" key="10">
    <source>
        <dbReference type="PROSITE-ProRule" id="PRU00169"/>
    </source>
</evidence>
<evidence type="ECO:0000256" key="8">
    <source>
        <dbReference type="ARBA" id="ARBA00047899"/>
    </source>
</evidence>
<name>A0A8H7V0U7_9FUNG</name>
<keyword evidence="6" id="KW-0418">Kinase</keyword>
<dbReference type="GO" id="GO:0004674">
    <property type="term" value="F:protein serine/threonine kinase activity"/>
    <property type="evidence" value="ECO:0007669"/>
    <property type="project" value="UniProtKB-KW"/>
</dbReference>
<dbReference type="EC" id="2.7.11.1" evidence="1"/>
<keyword evidence="2" id="KW-0723">Serine/threonine-protein kinase</keyword>
<feature type="domain" description="Protein kinase" evidence="12">
    <location>
        <begin position="1370"/>
        <end position="1765"/>
    </location>
</feature>
<organism evidence="15 16">
    <name type="scientific">Mucor saturninus</name>
    <dbReference type="NCBI Taxonomy" id="64648"/>
    <lineage>
        <taxon>Eukaryota</taxon>
        <taxon>Fungi</taxon>
        <taxon>Fungi incertae sedis</taxon>
        <taxon>Mucoromycota</taxon>
        <taxon>Mucoromycotina</taxon>
        <taxon>Mucoromycetes</taxon>
        <taxon>Mucorales</taxon>
        <taxon>Mucorineae</taxon>
        <taxon>Mucoraceae</taxon>
        <taxon>Mucor</taxon>
    </lineage>
</organism>
<evidence type="ECO:0000256" key="6">
    <source>
        <dbReference type="ARBA" id="ARBA00022777"/>
    </source>
</evidence>
<dbReference type="OrthoDB" id="162894at2759"/>
<feature type="compositionally biased region" description="Polar residues" evidence="11">
    <location>
        <begin position="56"/>
        <end position="77"/>
    </location>
</feature>
<dbReference type="CDD" id="cd05611">
    <property type="entry name" value="STKc_Rim15_like"/>
    <property type="match status" value="1"/>
</dbReference>
<evidence type="ECO:0000256" key="4">
    <source>
        <dbReference type="ARBA" id="ARBA00022679"/>
    </source>
</evidence>